<dbReference type="AlphaFoldDB" id="A0A508T205"/>
<dbReference type="InterPro" id="IPR044855">
    <property type="entry name" value="CoA-Trfase_III_dom3_sf"/>
</dbReference>
<name>A0A508T205_9BRAD</name>
<dbReference type="SUPFAM" id="SSF89796">
    <property type="entry name" value="CoA-transferase family III (CaiB/BaiF)"/>
    <property type="match status" value="1"/>
</dbReference>
<dbReference type="Gene3D" id="3.30.1540.10">
    <property type="entry name" value="formyl-coa transferase, domain 3"/>
    <property type="match status" value="1"/>
</dbReference>
<protein>
    <submittedName>
        <fullName evidence="2">Succinyl-CoA--L-malate CoA-transferase beta subunit</fullName>
        <ecNumber evidence="2">2.8.3.22</ecNumber>
    </submittedName>
</protein>
<proteinExistence type="predicted"/>
<accession>A0A508T205</accession>
<dbReference type="EC" id="2.8.3.22" evidence="2"/>
<dbReference type="Proteomes" id="UP000328092">
    <property type="component" value="Unassembled WGS sequence"/>
</dbReference>
<dbReference type="Pfam" id="PF02515">
    <property type="entry name" value="CoA_transf_3"/>
    <property type="match status" value="1"/>
</dbReference>
<organism evidence="2 3">
    <name type="scientific">Bradyrhizobium ivorense</name>
    <dbReference type="NCBI Taxonomy" id="2511166"/>
    <lineage>
        <taxon>Bacteria</taxon>
        <taxon>Pseudomonadati</taxon>
        <taxon>Pseudomonadota</taxon>
        <taxon>Alphaproteobacteria</taxon>
        <taxon>Hyphomicrobiales</taxon>
        <taxon>Nitrobacteraceae</taxon>
        <taxon>Bradyrhizobium</taxon>
    </lineage>
</organism>
<reference evidence="2" key="1">
    <citation type="submission" date="2019-02" db="EMBL/GenBank/DDBJ databases">
        <authorList>
            <person name="Pothier F.J."/>
        </authorList>
    </citation>
    <scope>NUCLEOTIDE SEQUENCE</scope>
    <source>
        <strain evidence="2">CI-1B</strain>
    </source>
</reference>
<dbReference type="EMBL" id="CAADFC020000007">
    <property type="protein sequence ID" value="VIO68500.1"/>
    <property type="molecule type" value="Genomic_DNA"/>
</dbReference>
<evidence type="ECO:0000313" key="2">
    <source>
        <dbReference type="EMBL" id="VIO68500.1"/>
    </source>
</evidence>
<keyword evidence="1 2" id="KW-0808">Transferase</keyword>
<dbReference type="PANTHER" id="PTHR48207">
    <property type="entry name" value="SUCCINATE--HYDROXYMETHYLGLUTARATE COA-TRANSFERASE"/>
    <property type="match status" value="1"/>
</dbReference>
<evidence type="ECO:0000256" key="1">
    <source>
        <dbReference type="ARBA" id="ARBA00022679"/>
    </source>
</evidence>
<dbReference type="InterPro" id="IPR003673">
    <property type="entry name" value="CoA-Trfase_fam_III"/>
</dbReference>
<evidence type="ECO:0000313" key="3">
    <source>
        <dbReference type="Proteomes" id="UP000328092"/>
    </source>
</evidence>
<dbReference type="GO" id="GO:0008410">
    <property type="term" value="F:CoA-transferase activity"/>
    <property type="evidence" value="ECO:0007669"/>
    <property type="project" value="TreeGrafter"/>
</dbReference>
<dbReference type="Gene3D" id="3.40.50.10540">
    <property type="entry name" value="Crotonobetainyl-coa:carnitine coa-transferase, domain 1"/>
    <property type="match status" value="1"/>
</dbReference>
<gene>
    <name evidence="2" type="primary">smtB_1</name>
    <name evidence="2" type="ORF">CI1B_21200</name>
</gene>
<dbReference type="InterPro" id="IPR023606">
    <property type="entry name" value="CoA-Trfase_III_dom_1_sf"/>
</dbReference>
<sequence>MAGPLQGIRVLDLTTVVMGPYACQLMGDYGAEVIKVESPDGDVMRLSGPMKSPGMGHLFMSTNRSKRSVVIDLKAAEGRDLLLRLAKQADVLLYNIRPQAMARLGLGYEDLRAANPRLVYVGAFGFSQRGPYGARPAYDDLIQGMSGIPWLSLQAGAAEPRYAPVILADRIVGLQVAFATMAAIRHRDISNEGQRVDVPMFENLLTIVLGEHLAGSLFEPPIGESGYQRSLAHNRRPHRTLDGYVCTLVYTDKHWRSFFAAIGQPEMFEKDARFSSQNERLTHINEVYGYLADVLATRTTANWIETLTEADIPVARMNSIDEILGDEHLHAIDFFRTFAHPSEGPIKDMAIPTEWSTSQPEVSRHAPRLGEHTVEVLAEAGLDARTITELLKKKVVRSAKDRFVGKEDHD</sequence>
<keyword evidence="3" id="KW-1185">Reference proteome</keyword>
<comment type="caution">
    <text evidence="2">The sequence shown here is derived from an EMBL/GenBank/DDBJ whole genome shotgun (WGS) entry which is preliminary data.</text>
</comment>
<dbReference type="RefSeq" id="WP_139858912.1">
    <property type="nucleotide sequence ID" value="NZ_CAADFC020000007.1"/>
</dbReference>
<dbReference type="InterPro" id="IPR050483">
    <property type="entry name" value="CoA-transferase_III_domain"/>
</dbReference>
<dbReference type="PANTHER" id="PTHR48207:SF4">
    <property type="entry name" value="BLL6097 PROTEIN"/>
    <property type="match status" value="1"/>
</dbReference>
<dbReference type="OrthoDB" id="9806585at2"/>